<feature type="compositionally biased region" description="Gly residues" evidence="2">
    <location>
        <begin position="1244"/>
        <end position="1266"/>
    </location>
</feature>
<dbReference type="Gene3D" id="4.10.240.10">
    <property type="entry name" value="Zn(2)-C6 fungal-type DNA-binding domain"/>
    <property type="match status" value="1"/>
</dbReference>
<feature type="compositionally biased region" description="Low complexity" evidence="2">
    <location>
        <begin position="27"/>
        <end position="39"/>
    </location>
</feature>
<feature type="compositionally biased region" description="Low complexity" evidence="2">
    <location>
        <begin position="1023"/>
        <end position="1042"/>
    </location>
</feature>
<feature type="compositionally biased region" description="Basic and acidic residues" evidence="2">
    <location>
        <begin position="731"/>
        <end position="740"/>
    </location>
</feature>
<dbReference type="OrthoDB" id="2260578at2759"/>
<accession>A0A316UJQ5</accession>
<feature type="region of interest" description="Disordered" evidence="2">
    <location>
        <begin position="1"/>
        <end position="180"/>
    </location>
</feature>
<name>A0A316UJQ5_9BASI</name>
<feature type="compositionally biased region" description="Basic and acidic residues" evidence="2">
    <location>
        <begin position="110"/>
        <end position="123"/>
    </location>
</feature>
<feature type="compositionally biased region" description="Low complexity" evidence="2">
    <location>
        <begin position="914"/>
        <end position="925"/>
    </location>
</feature>
<evidence type="ECO:0000313" key="4">
    <source>
        <dbReference type="EMBL" id="PWN25164.1"/>
    </source>
</evidence>
<feature type="compositionally biased region" description="Low complexity" evidence="2">
    <location>
        <begin position="677"/>
        <end position="689"/>
    </location>
</feature>
<feature type="compositionally biased region" description="Pro residues" evidence="2">
    <location>
        <begin position="1"/>
        <end position="11"/>
    </location>
</feature>
<feature type="compositionally biased region" description="Low complexity" evidence="2">
    <location>
        <begin position="990"/>
        <end position="1009"/>
    </location>
</feature>
<feature type="region of interest" description="Disordered" evidence="2">
    <location>
        <begin position="911"/>
        <end position="1128"/>
    </location>
</feature>
<evidence type="ECO:0000313" key="5">
    <source>
        <dbReference type="Proteomes" id="UP000245884"/>
    </source>
</evidence>
<feature type="region of interest" description="Disordered" evidence="2">
    <location>
        <begin position="654"/>
        <end position="689"/>
    </location>
</feature>
<dbReference type="InterPro" id="IPR036864">
    <property type="entry name" value="Zn2-C6_fun-type_DNA-bd_sf"/>
</dbReference>
<dbReference type="GO" id="GO:0000981">
    <property type="term" value="F:DNA-binding transcription factor activity, RNA polymerase II-specific"/>
    <property type="evidence" value="ECO:0007669"/>
    <property type="project" value="InterPro"/>
</dbReference>
<dbReference type="GO" id="GO:0008270">
    <property type="term" value="F:zinc ion binding"/>
    <property type="evidence" value="ECO:0007669"/>
    <property type="project" value="InterPro"/>
</dbReference>
<dbReference type="PROSITE" id="PS00463">
    <property type="entry name" value="ZN2_CY6_FUNGAL_1"/>
    <property type="match status" value="1"/>
</dbReference>
<dbReference type="InterPro" id="IPR001138">
    <property type="entry name" value="Zn2Cys6_DnaBD"/>
</dbReference>
<feature type="compositionally biased region" description="Low complexity" evidence="2">
    <location>
        <begin position="774"/>
        <end position="795"/>
    </location>
</feature>
<organism evidence="4 5">
    <name type="scientific">Jaminaea rosea</name>
    <dbReference type="NCBI Taxonomy" id="1569628"/>
    <lineage>
        <taxon>Eukaryota</taxon>
        <taxon>Fungi</taxon>
        <taxon>Dikarya</taxon>
        <taxon>Basidiomycota</taxon>
        <taxon>Ustilaginomycotina</taxon>
        <taxon>Exobasidiomycetes</taxon>
        <taxon>Microstromatales</taxon>
        <taxon>Microstromatales incertae sedis</taxon>
        <taxon>Jaminaea</taxon>
    </lineage>
</organism>
<evidence type="ECO:0000256" key="2">
    <source>
        <dbReference type="SAM" id="MobiDB-lite"/>
    </source>
</evidence>
<feature type="compositionally biased region" description="Gly residues" evidence="2">
    <location>
        <begin position="40"/>
        <end position="49"/>
    </location>
</feature>
<feature type="compositionally biased region" description="Polar residues" evidence="2">
    <location>
        <begin position="1111"/>
        <end position="1126"/>
    </location>
</feature>
<feature type="compositionally biased region" description="Gly residues" evidence="2">
    <location>
        <begin position="1152"/>
        <end position="1181"/>
    </location>
</feature>
<feature type="region of interest" description="Disordered" evidence="2">
    <location>
        <begin position="1144"/>
        <end position="1184"/>
    </location>
</feature>
<sequence>MPPRAIVPPASPSADSHMTGSDDEDGASPNSAGPSSVAGSGTGGGGGPGSKSKRPRPYASKTCSECRRRKIACVPSDQDPDKCKRCFKMQLHCTLPDEEERGDRRKKGGRRDGGAVKRERDGGADMSADSSRDATAGPSSSTLSAASGKVTKKIKGNTGKQDPSPPSLPHPDREKTEDQPDTDFLYSLKDDKARLRPGLATRPGAAQQRRIVGAPRKLADANRRIAVQFSMQVHGCPIWIYSDLMARFDLLSELSLPPPPAGNGRMNGCDLSARLTDLSPQTVKHIDDVLEDTRLMMPHIPLLQTVLAQQAGRYNSGRLLLIALLVYIATSGADPAHSLVTGQLKGQIIDDVRAWIQHQALNCVLFSPVKSRELVIAIELLAVYDPLLSQGSLEHLETPSFILPTSFYLDAAIGRASRSHIEASIRSLQDWYVQETSSGAGSSANTPLPERIVEALMDASMWVSLEVTSGEVNRNIKGMTNCFAKDYVSMWPGVTHPADSSSNAAPAFSSILTHCLARLPASTISLGARLGLVNLALRHSGLMLVQQVLRDLYDGIPDVTKMDRLYLFLQESLTKKCDEFSKICQERVVAKTSSAGGGGSEEEGSSASALLKGALIDLANDTLEREATWMRHFYGGYCFAILLWLPQLRKAPTPASRKKKAGGLAGTIAHSGGGGAQSQQGSSGSAANPSIAGVASAAASSAAASGAAAGPSSTAADEDGSSTPGEAAAPRFHEHGVHDSDLAKSVIDAIRDRNTNPDTIMADAASGNASSPKSATGRGAATATPSAAPAAPSARAPGMSPFDFLVKHTAEHEGGVTRLLSLSLLTNSRSRSSDVRRAVTNSRLLYACKEILENHATRRRGWGKVGEEAMGHVRLLGRVCDAYKAKGNVLDTSLAKLVRVLERVLDGWRRAPLQQQGPPAQAPPGVNRAKAERDEQQQRQQQPDGAAHGHGGAAPRGSAGGQHPPNLMPSPGAMQRHLAYAASPLPPPQQQQHQPQRGPPYYGGAPNAPSMHAHYQGPQRNEQYGPAGSSGYYGQQQHQPGPMASTYQQQGGGSMGQRGSLASHAAYNEPGSYGQQQQQQQGYPGQVGYSGNGNGYGGAGPQSYAQYSPYHGQQQQGQGNPITPSSAGFAPLSLLDLDLLGNDRQHEQNYDGGSGNGSLSAGGNGSSTLAGGSGSGGGAEGSGDSSFGASLVDFDVDNLWQSFGGPSTTLSVGMMMEDFMGGAASGGGGGALPAGFAQMAGHQGQQGAGTGGYEGFPPGGAGGGGDEFSQFMAAAAGGGDSGALSSGGATQQQQQPQHTHQQQGQQNHQQQQFAGMQGGMGGGGGSQAAMGGMPPLSAGLGEFDWATMSELFQP</sequence>
<dbReference type="CDD" id="cd00067">
    <property type="entry name" value="GAL4"/>
    <property type="match status" value="1"/>
</dbReference>
<feature type="region of interest" description="Disordered" evidence="2">
    <location>
        <begin position="707"/>
        <end position="740"/>
    </location>
</feature>
<feature type="region of interest" description="Disordered" evidence="2">
    <location>
        <begin position="1241"/>
        <end position="1335"/>
    </location>
</feature>
<feature type="compositionally biased region" description="Gly residues" evidence="2">
    <location>
        <begin position="1316"/>
        <end position="1326"/>
    </location>
</feature>
<evidence type="ECO:0000256" key="1">
    <source>
        <dbReference type="ARBA" id="ARBA00023242"/>
    </source>
</evidence>
<protein>
    <recommendedName>
        <fullName evidence="3">Zn(2)-C6 fungal-type domain-containing protein</fullName>
    </recommendedName>
</protein>
<dbReference type="PANTHER" id="PTHR31668">
    <property type="entry name" value="GLUCOSE TRANSPORT TRANSCRIPTION REGULATOR RGT1-RELATED-RELATED"/>
    <property type="match status" value="1"/>
</dbReference>
<feature type="compositionally biased region" description="Low complexity" evidence="2">
    <location>
        <begin position="1070"/>
        <end position="1087"/>
    </location>
</feature>
<feature type="region of interest" description="Disordered" evidence="2">
    <location>
        <begin position="757"/>
        <end position="795"/>
    </location>
</feature>
<dbReference type="EMBL" id="KZ819677">
    <property type="protein sequence ID" value="PWN25164.1"/>
    <property type="molecule type" value="Genomic_DNA"/>
</dbReference>
<keyword evidence="5" id="KW-1185">Reference proteome</keyword>
<dbReference type="SUPFAM" id="SSF57701">
    <property type="entry name" value="Zn2/Cys6 DNA-binding domain"/>
    <property type="match status" value="1"/>
</dbReference>
<dbReference type="InterPro" id="IPR050797">
    <property type="entry name" value="Carb_Metab_Trans_Reg"/>
</dbReference>
<dbReference type="PROSITE" id="PS50048">
    <property type="entry name" value="ZN2_CY6_FUNGAL_2"/>
    <property type="match status" value="1"/>
</dbReference>
<reference evidence="4 5" key="1">
    <citation type="journal article" date="2018" name="Mol. Biol. Evol.">
        <title>Broad Genomic Sampling Reveals a Smut Pathogenic Ancestry of the Fungal Clade Ustilaginomycotina.</title>
        <authorList>
            <person name="Kijpornyongpan T."/>
            <person name="Mondo S.J."/>
            <person name="Barry K."/>
            <person name="Sandor L."/>
            <person name="Lee J."/>
            <person name="Lipzen A."/>
            <person name="Pangilinan J."/>
            <person name="LaButti K."/>
            <person name="Hainaut M."/>
            <person name="Henrissat B."/>
            <person name="Grigoriev I.V."/>
            <person name="Spatafora J.W."/>
            <person name="Aime M.C."/>
        </authorList>
    </citation>
    <scope>NUCLEOTIDE SEQUENCE [LARGE SCALE GENOMIC DNA]</scope>
    <source>
        <strain evidence="4 5">MCA 5214</strain>
    </source>
</reference>
<keyword evidence="1" id="KW-0539">Nucleus</keyword>
<dbReference type="Proteomes" id="UP000245884">
    <property type="component" value="Unassembled WGS sequence"/>
</dbReference>
<dbReference type="GeneID" id="37026639"/>
<feature type="compositionally biased region" description="Low complexity" evidence="2">
    <location>
        <begin position="1282"/>
        <end position="1315"/>
    </location>
</feature>
<dbReference type="RefSeq" id="XP_025359776.1">
    <property type="nucleotide sequence ID" value="XM_025504816.1"/>
</dbReference>
<evidence type="ECO:0000259" key="3">
    <source>
        <dbReference type="PROSITE" id="PS50048"/>
    </source>
</evidence>
<proteinExistence type="predicted"/>
<gene>
    <name evidence="4" type="ORF">BDZ90DRAFT_228525</name>
</gene>
<feature type="compositionally biased region" description="Gly residues" evidence="2">
    <location>
        <begin position="948"/>
        <end position="960"/>
    </location>
</feature>
<feature type="compositionally biased region" description="Gly residues" evidence="2">
    <location>
        <begin position="1088"/>
        <end position="1100"/>
    </location>
</feature>
<feature type="domain" description="Zn(2)-C6 fungal-type" evidence="3">
    <location>
        <begin position="62"/>
        <end position="95"/>
    </location>
</feature>